<dbReference type="GO" id="GO:0043093">
    <property type="term" value="P:FtsZ-dependent cytokinesis"/>
    <property type="evidence" value="ECO:0007669"/>
    <property type="project" value="UniProtKB-UniRule"/>
</dbReference>
<organism evidence="8 9">
    <name type="scientific">Kiloniella spongiae</name>
    <dbReference type="NCBI Taxonomy" id="1489064"/>
    <lineage>
        <taxon>Bacteria</taxon>
        <taxon>Pseudomonadati</taxon>
        <taxon>Pseudomonadota</taxon>
        <taxon>Alphaproteobacteria</taxon>
        <taxon>Rhodospirillales</taxon>
        <taxon>Kiloniellaceae</taxon>
        <taxon>Kiloniella</taxon>
    </lineage>
</organism>
<dbReference type="InterPro" id="IPR020823">
    <property type="entry name" value="Cell_div_FtsA"/>
</dbReference>
<dbReference type="Gene3D" id="3.30.420.40">
    <property type="match status" value="2"/>
</dbReference>
<comment type="caution">
    <text evidence="8">The sequence shown here is derived from an EMBL/GenBank/DDBJ whole genome shotgun (WGS) entry which is preliminary data.</text>
</comment>
<dbReference type="Pfam" id="PF14450">
    <property type="entry name" value="FtsA"/>
    <property type="match status" value="2"/>
</dbReference>
<comment type="subunit">
    <text evidence="5">Self-interacts. Interacts with FtsZ.</text>
</comment>
<keyword evidence="3 5" id="KW-0472">Membrane</keyword>
<dbReference type="NCBIfam" id="TIGR01174">
    <property type="entry name" value="ftsA"/>
    <property type="match status" value="1"/>
</dbReference>
<dbReference type="STRING" id="1489064.WH96_12295"/>
<keyword evidence="1 5" id="KW-1003">Cell membrane</keyword>
<dbReference type="PATRIC" id="fig|1489064.4.peg.3781"/>
<comment type="function">
    <text evidence="5 6">Cell division protein that is involved in the assembly of the Z ring. May serve as a membrane anchor for the Z ring.</text>
</comment>
<name>A0A0H2MUY0_9PROT</name>
<evidence type="ECO:0000256" key="4">
    <source>
        <dbReference type="ARBA" id="ARBA00023306"/>
    </source>
</evidence>
<proteinExistence type="inferred from homology"/>
<dbReference type="Pfam" id="PF02491">
    <property type="entry name" value="SHS2_FTSA"/>
    <property type="match status" value="1"/>
</dbReference>
<keyword evidence="9" id="KW-1185">Reference proteome</keyword>
<comment type="subcellular location">
    <subcellularLocation>
        <location evidence="5">Cell membrane</location>
        <topology evidence="5">Peripheral membrane protein</topology>
        <orientation evidence="5">Cytoplasmic side</orientation>
    </subcellularLocation>
    <text evidence="5">Localizes to the Z ring in an FtsZ-dependent manner. Targeted to the membrane through a conserved C-terminal amphipathic helix.</text>
</comment>
<protein>
    <recommendedName>
        <fullName evidence="5 6">Cell division protein FtsA</fullName>
    </recommendedName>
</protein>
<accession>A0A0H2MUY0</accession>
<feature type="domain" description="SHS2" evidence="7">
    <location>
        <begin position="14"/>
        <end position="205"/>
    </location>
</feature>
<evidence type="ECO:0000256" key="5">
    <source>
        <dbReference type="HAMAP-Rule" id="MF_02033"/>
    </source>
</evidence>
<dbReference type="Proteomes" id="UP000035444">
    <property type="component" value="Unassembled WGS sequence"/>
</dbReference>
<reference evidence="8 9" key="1">
    <citation type="submission" date="2015-03" db="EMBL/GenBank/DDBJ databases">
        <title>Genome Sequence of Kiloniella spongiae MEBiC09566, isolated from a marine sponge.</title>
        <authorList>
            <person name="Shao Z."/>
            <person name="Wang L."/>
            <person name="Li X."/>
        </authorList>
    </citation>
    <scope>NUCLEOTIDE SEQUENCE [LARGE SCALE GENOMIC DNA]</scope>
    <source>
        <strain evidence="8 9">MEBiC09566</strain>
    </source>
</reference>
<keyword evidence="2 5" id="KW-0132">Cell division</keyword>
<dbReference type="CDD" id="cd24048">
    <property type="entry name" value="ASKHA_NBD_FtsA"/>
    <property type="match status" value="1"/>
</dbReference>
<evidence type="ECO:0000259" key="7">
    <source>
        <dbReference type="SMART" id="SM00842"/>
    </source>
</evidence>
<dbReference type="GO" id="GO:0009898">
    <property type="term" value="C:cytoplasmic side of plasma membrane"/>
    <property type="evidence" value="ECO:0007669"/>
    <property type="project" value="UniProtKB-UniRule"/>
</dbReference>
<dbReference type="SUPFAM" id="SSF53067">
    <property type="entry name" value="Actin-like ATPase domain"/>
    <property type="match status" value="2"/>
</dbReference>
<dbReference type="EMBL" id="LAQL01000007">
    <property type="protein sequence ID" value="KLN60490.1"/>
    <property type="molecule type" value="Genomic_DNA"/>
</dbReference>
<keyword evidence="4 5" id="KW-0131">Cell cycle</keyword>
<evidence type="ECO:0000256" key="3">
    <source>
        <dbReference type="ARBA" id="ARBA00023136"/>
    </source>
</evidence>
<evidence type="ECO:0000256" key="2">
    <source>
        <dbReference type="ARBA" id="ARBA00022618"/>
    </source>
</evidence>
<dbReference type="PANTHER" id="PTHR32432">
    <property type="entry name" value="CELL DIVISION PROTEIN FTSA-RELATED"/>
    <property type="match status" value="1"/>
</dbReference>
<dbReference type="InterPro" id="IPR050696">
    <property type="entry name" value="FtsA/MreB"/>
</dbReference>
<gene>
    <name evidence="5" type="primary">ftsA</name>
    <name evidence="8" type="ORF">WH96_12295</name>
</gene>
<dbReference type="PANTHER" id="PTHR32432:SF4">
    <property type="entry name" value="CELL DIVISION PROTEIN FTSA"/>
    <property type="match status" value="1"/>
</dbReference>
<evidence type="ECO:0000256" key="1">
    <source>
        <dbReference type="ARBA" id="ARBA00022475"/>
    </source>
</evidence>
<dbReference type="HAMAP" id="MF_02033">
    <property type="entry name" value="FtsA"/>
    <property type="match status" value="1"/>
</dbReference>
<dbReference type="SMART" id="SM00842">
    <property type="entry name" value="FtsA"/>
    <property type="match status" value="1"/>
</dbReference>
<evidence type="ECO:0000256" key="6">
    <source>
        <dbReference type="PIRNR" id="PIRNR003101"/>
    </source>
</evidence>
<dbReference type="InterPro" id="IPR043129">
    <property type="entry name" value="ATPase_NBD"/>
</dbReference>
<evidence type="ECO:0000313" key="9">
    <source>
        <dbReference type="Proteomes" id="UP000035444"/>
    </source>
</evidence>
<sequence>MMKRNPGAIKHGTIAALDVGSSKICCFIAQMDGENPPKVIGIGQQASHGMKSGNIVDMEALEDSILNAVHSAEQMASETVNTVLVNLSGGSPASHNINLEVAINGHEVTETDLKQALEHASKIQGPEGNAEQGRQLIHSLPTGFTLDGNRGVKDPRGMHGEMLGVTMHLITAAANSLRNLTTCVKRCHLDPLNFVLTPYASGLACLVDDEMELGVTLVDMGGTTTSIAVFSEGKLVFSDVIPVGGHHVTNDVARGLSTPVAEAERMKTLYGHAVATVTDEREMIDVPQVGEEAGSQPQQVPRSLLVGIIQPRLEETFEIVRSKLEMSGFDKVGGRRVVLTGGASQLPGLPDLASLILDKQVRIGRPIRVNGLADATGGPSFSTCAGLLTYATIAHNDVQTEKTPEETQPQNFINKFGKWFSENF</sequence>
<dbReference type="InterPro" id="IPR003494">
    <property type="entry name" value="SHS2_FtsA"/>
</dbReference>
<dbReference type="GO" id="GO:0032153">
    <property type="term" value="C:cell division site"/>
    <property type="evidence" value="ECO:0007669"/>
    <property type="project" value="UniProtKB-UniRule"/>
</dbReference>
<dbReference type="AlphaFoldDB" id="A0A0H2MUY0"/>
<dbReference type="PIRSF" id="PIRSF003101">
    <property type="entry name" value="FtsA"/>
    <property type="match status" value="1"/>
</dbReference>
<evidence type="ECO:0000313" key="8">
    <source>
        <dbReference type="EMBL" id="KLN60490.1"/>
    </source>
</evidence>
<comment type="similarity">
    <text evidence="5 6">Belongs to the FtsA/MreB family.</text>
</comment>